<accession>A0A919V7U9</accession>
<evidence type="ECO:0000256" key="1">
    <source>
        <dbReference type="SAM" id="SignalP"/>
    </source>
</evidence>
<evidence type="ECO:0000313" key="2">
    <source>
        <dbReference type="EMBL" id="GII93798.1"/>
    </source>
</evidence>
<keyword evidence="1" id="KW-0732">Signal</keyword>
<reference evidence="2" key="1">
    <citation type="submission" date="2021-01" db="EMBL/GenBank/DDBJ databases">
        <title>Whole genome shotgun sequence of Sinosporangium siamense NBRC 109515.</title>
        <authorList>
            <person name="Komaki H."/>
            <person name="Tamura T."/>
        </authorList>
    </citation>
    <scope>NUCLEOTIDE SEQUENCE</scope>
    <source>
        <strain evidence="2">NBRC 109515</strain>
    </source>
</reference>
<organism evidence="2 3">
    <name type="scientific">Sinosporangium siamense</name>
    <dbReference type="NCBI Taxonomy" id="1367973"/>
    <lineage>
        <taxon>Bacteria</taxon>
        <taxon>Bacillati</taxon>
        <taxon>Actinomycetota</taxon>
        <taxon>Actinomycetes</taxon>
        <taxon>Streptosporangiales</taxon>
        <taxon>Streptosporangiaceae</taxon>
        <taxon>Sinosporangium</taxon>
    </lineage>
</organism>
<feature type="chain" id="PRO_5038820700" evidence="1">
    <location>
        <begin position="24"/>
        <end position="102"/>
    </location>
</feature>
<sequence>MNIRKLAGALAATTIIGSGLVLGTGSAATAAASQCFSALYDNYTAYSMCSPSGRGSHRVWVTYQAPIGTATYTAYGPLMSPSATSWISVSGRILSYGVEQYP</sequence>
<protein>
    <submittedName>
        <fullName evidence="2">Uncharacterized protein</fullName>
    </submittedName>
</protein>
<gene>
    <name evidence="2" type="ORF">Ssi02_40290</name>
</gene>
<dbReference type="Proteomes" id="UP000606172">
    <property type="component" value="Unassembled WGS sequence"/>
</dbReference>
<keyword evidence="3" id="KW-1185">Reference proteome</keyword>
<proteinExistence type="predicted"/>
<dbReference type="EMBL" id="BOOW01000026">
    <property type="protein sequence ID" value="GII93798.1"/>
    <property type="molecule type" value="Genomic_DNA"/>
</dbReference>
<evidence type="ECO:0000313" key="3">
    <source>
        <dbReference type="Proteomes" id="UP000606172"/>
    </source>
</evidence>
<comment type="caution">
    <text evidence="2">The sequence shown here is derived from an EMBL/GenBank/DDBJ whole genome shotgun (WGS) entry which is preliminary data.</text>
</comment>
<name>A0A919V7U9_9ACTN</name>
<feature type="signal peptide" evidence="1">
    <location>
        <begin position="1"/>
        <end position="23"/>
    </location>
</feature>
<dbReference type="AlphaFoldDB" id="A0A919V7U9"/>
<dbReference type="RefSeq" id="WP_204027456.1">
    <property type="nucleotide sequence ID" value="NZ_BOOW01000026.1"/>
</dbReference>